<dbReference type="SUPFAM" id="SSF53850">
    <property type="entry name" value="Periplasmic binding protein-like II"/>
    <property type="match status" value="1"/>
</dbReference>
<organism evidence="1 2">
    <name type="scientific">Cellulomonas hominis</name>
    <dbReference type="NCBI Taxonomy" id="156981"/>
    <lineage>
        <taxon>Bacteria</taxon>
        <taxon>Bacillati</taxon>
        <taxon>Actinomycetota</taxon>
        <taxon>Actinomycetes</taxon>
        <taxon>Micrococcales</taxon>
        <taxon>Cellulomonadaceae</taxon>
        <taxon>Cellulomonas</taxon>
    </lineage>
</organism>
<dbReference type="AlphaFoldDB" id="A0A7Z8K0H9"/>
<dbReference type="InterPro" id="IPR006059">
    <property type="entry name" value="SBP"/>
</dbReference>
<dbReference type="OrthoDB" id="8478044at2"/>
<protein>
    <submittedName>
        <fullName evidence="1">Extracellular solute-binding protein</fullName>
    </submittedName>
</protein>
<dbReference type="Proteomes" id="UP000308121">
    <property type="component" value="Unassembled WGS sequence"/>
</dbReference>
<dbReference type="Gene3D" id="3.40.190.10">
    <property type="entry name" value="Periplasmic binding protein-like II"/>
    <property type="match status" value="2"/>
</dbReference>
<proteinExistence type="predicted"/>
<evidence type="ECO:0000313" key="1">
    <source>
        <dbReference type="EMBL" id="TKR24014.1"/>
    </source>
</evidence>
<evidence type="ECO:0000313" key="2">
    <source>
        <dbReference type="Proteomes" id="UP000308121"/>
    </source>
</evidence>
<name>A0A7Z8K0H9_9CELL</name>
<sequence>MTAGAAAVAAALALTACGGSGDAGDGEATSLSVYIDSTPASVELWDGLKAAYAEENPDVTIEVETHPAGSEGDNLVKTRLATGEMNDLFWYNSGSLFQALKPDQNLVPLDDEDWVDSLDDNFATVVSTDQGLYGAPVGASFAGAVIYNKDIYADLGLQVPTTWDDYMANNQAIKDAGLVAVAQSYGDTWTSQVPVLGDFYNVEAAEPGWADAYTAGDAKFADQPALAGFEHLQEVFDAGLMNEDFASATYDDAVKMLAEGQAAHYPMLTGNVAAAIGENYPDAADSLGVFPLPSSQGDANGLTVWMPNGTYIPKTTEGPQLDAAKEFLAWLVTPDSCAAQAEASTLGGPFVVDGCDLPDDVPALVSDMQPYFDSGDTGLALEFLSPIKGPALEQITVEVGSGIRSAEDGAALYDEDVVKQAQQLGLDW</sequence>
<accession>A0A7Z8K0H9</accession>
<dbReference type="EMBL" id="SZYE01000049">
    <property type="protein sequence ID" value="TKR24014.1"/>
    <property type="molecule type" value="Genomic_DNA"/>
</dbReference>
<reference evidence="1 2" key="1">
    <citation type="submission" date="2019-05" db="EMBL/GenBank/DDBJ databases">
        <title>Genome sequence of Cellulomonas hominis strain CS1.</title>
        <authorList>
            <person name="Belmont J."/>
            <person name="Maclea K.S."/>
        </authorList>
    </citation>
    <scope>NUCLEOTIDE SEQUENCE [LARGE SCALE GENOMIC DNA]</scope>
    <source>
        <strain evidence="1 2">CS1</strain>
    </source>
</reference>
<dbReference type="Pfam" id="PF01547">
    <property type="entry name" value="SBP_bac_1"/>
    <property type="match status" value="1"/>
</dbReference>
<dbReference type="InterPro" id="IPR050490">
    <property type="entry name" value="Bact_solute-bd_prot1"/>
</dbReference>
<comment type="caution">
    <text evidence="1">The sequence shown here is derived from an EMBL/GenBank/DDBJ whole genome shotgun (WGS) entry which is preliminary data.</text>
</comment>
<gene>
    <name evidence="1" type="ORF">FA014_08275</name>
</gene>
<dbReference type="PANTHER" id="PTHR43649">
    <property type="entry name" value="ARABINOSE-BINDING PROTEIN-RELATED"/>
    <property type="match status" value="1"/>
</dbReference>